<organism evidence="3 4">
    <name type="scientific">Halteria grandinella</name>
    <dbReference type="NCBI Taxonomy" id="5974"/>
    <lineage>
        <taxon>Eukaryota</taxon>
        <taxon>Sar</taxon>
        <taxon>Alveolata</taxon>
        <taxon>Ciliophora</taxon>
        <taxon>Intramacronucleata</taxon>
        <taxon>Spirotrichea</taxon>
        <taxon>Stichotrichia</taxon>
        <taxon>Sporadotrichida</taxon>
        <taxon>Halteriidae</taxon>
        <taxon>Halteria</taxon>
    </lineage>
</organism>
<dbReference type="Gene3D" id="3.20.90.10">
    <property type="entry name" value="Tubby Protein, Chain A"/>
    <property type="match status" value="1"/>
</dbReference>
<reference evidence="3" key="1">
    <citation type="submission" date="2019-06" db="EMBL/GenBank/DDBJ databases">
        <authorList>
            <person name="Zheng W."/>
        </authorList>
    </citation>
    <scope>NUCLEOTIDE SEQUENCE</scope>
    <source>
        <strain evidence="3">QDHG01</strain>
    </source>
</reference>
<dbReference type="PANTHER" id="PTHR16517">
    <property type="entry name" value="TUBBY-RELATED"/>
    <property type="match status" value="1"/>
</dbReference>
<dbReference type="Pfam" id="PF01167">
    <property type="entry name" value="Tub"/>
    <property type="match status" value="1"/>
</dbReference>
<comment type="similarity">
    <text evidence="1">Belongs to the TUB family.</text>
</comment>
<dbReference type="InterPro" id="IPR025659">
    <property type="entry name" value="Tubby-like_C"/>
</dbReference>
<dbReference type="AlphaFoldDB" id="A0A8J8NZW9"/>
<gene>
    <name evidence="3" type="ORF">FGO68_gene1298</name>
</gene>
<dbReference type="InterPro" id="IPR000007">
    <property type="entry name" value="Tubby_C"/>
</dbReference>
<evidence type="ECO:0000313" key="3">
    <source>
        <dbReference type="EMBL" id="TNV84343.1"/>
    </source>
</evidence>
<name>A0A8J8NZW9_HALGN</name>
<dbReference type="Proteomes" id="UP000785679">
    <property type="component" value="Unassembled WGS sequence"/>
</dbReference>
<keyword evidence="4" id="KW-1185">Reference proteome</keyword>
<protein>
    <recommendedName>
        <fullName evidence="2">Tubby C-terminal domain-containing protein</fullName>
    </recommendedName>
</protein>
<sequence>MTFKVAICDPESYKAFVDQVIFGSRAKDLIMNPIPFQIGQLKFTIERHRTGLNRLHPSYYLFLEKNQGGRVLILYAKKRAFNKTANYLISMEKNKKDRQNDQCIGKLRANQEGDKYVLYDAGENYTKVHEFPLDKIRNEQGVFVYRYEPCNVGNIRKMIVVLPILMMQPMPQTPVVDNTLPIGQDTNGTLVLMTQKTWKPIREPDTILEVFQREGVRNTNYQVFVDNPPAWNPKTNTYVYDFKGRVTQPSIKNFQLIPELDGRRQVTLQDFVLQFGKNGKESFILDVQYPFSIFQAFGLGLSAFDTD</sequence>
<proteinExistence type="inferred from homology"/>
<comment type="caution">
    <text evidence="3">The sequence shown here is derived from an EMBL/GenBank/DDBJ whole genome shotgun (WGS) entry which is preliminary data.</text>
</comment>
<dbReference type="PANTHER" id="PTHR16517:SF7">
    <property type="entry name" value="PROTEIN KING TUBBY"/>
    <property type="match status" value="1"/>
</dbReference>
<dbReference type="PRINTS" id="PR01573">
    <property type="entry name" value="SUPERTUBBY"/>
</dbReference>
<dbReference type="EMBL" id="RRYP01002881">
    <property type="protein sequence ID" value="TNV84343.1"/>
    <property type="molecule type" value="Genomic_DNA"/>
</dbReference>
<evidence type="ECO:0000259" key="2">
    <source>
        <dbReference type="Pfam" id="PF01167"/>
    </source>
</evidence>
<evidence type="ECO:0000256" key="1">
    <source>
        <dbReference type="ARBA" id="ARBA00007129"/>
    </source>
</evidence>
<dbReference type="SUPFAM" id="SSF54518">
    <property type="entry name" value="Tubby C-terminal domain-like"/>
    <property type="match status" value="1"/>
</dbReference>
<dbReference type="OrthoDB" id="8775810at2759"/>
<evidence type="ECO:0000313" key="4">
    <source>
        <dbReference type="Proteomes" id="UP000785679"/>
    </source>
</evidence>
<feature type="domain" description="Tubby C-terminal" evidence="2">
    <location>
        <begin position="32"/>
        <end position="306"/>
    </location>
</feature>
<accession>A0A8J8NZW9</accession>